<dbReference type="Proteomes" id="UP000671862">
    <property type="component" value="Chromosome"/>
</dbReference>
<dbReference type="EMBL" id="CP071446">
    <property type="protein sequence ID" value="QTA38611.1"/>
    <property type="molecule type" value="Genomic_DNA"/>
</dbReference>
<evidence type="ECO:0000313" key="1">
    <source>
        <dbReference type="EMBL" id="QTA38611.1"/>
    </source>
</evidence>
<accession>A0ABX7SAX6</accession>
<keyword evidence="2" id="KW-1185">Reference proteome</keyword>
<organism evidence="1 2">
    <name type="scientific">Thermosipho ferrireducens</name>
    <dbReference type="NCBI Taxonomy" id="2571116"/>
    <lineage>
        <taxon>Bacteria</taxon>
        <taxon>Thermotogati</taxon>
        <taxon>Thermotogota</taxon>
        <taxon>Thermotogae</taxon>
        <taxon>Thermotogales</taxon>
        <taxon>Fervidobacteriaceae</taxon>
        <taxon>Thermosipho</taxon>
    </lineage>
</organism>
<dbReference type="RefSeq" id="WP_207567329.1">
    <property type="nucleotide sequence ID" value="NZ_CP071446.1"/>
</dbReference>
<name>A0ABX7SAX6_9BACT</name>
<reference evidence="1 2" key="1">
    <citation type="submission" date="2021-03" db="EMBL/GenBank/DDBJ databases">
        <title>Thermosipho ferrireducens sp.nov., an anaerobic thermophilic iron-reducing bacterium isolated from a deep-sea hydrothermal sulfide deposits.</title>
        <authorList>
            <person name="Zeng X."/>
            <person name="Chen Y."/>
            <person name="Shao Z."/>
        </authorList>
    </citation>
    <scope>NUCLEOTIDE SEQUENCE [LARGE SCALE GENOMIC DNA]</scope>
    <source>
        <strain evidence="1 2">JL129W03</strain>
    </source>
</reference>
<gene>
    <name evidence="1" type="ORF">JYK00_03620</name>
</gene>
<evidence type="ECO:0000313" key="2">
    <source>
        <dbReference type="Proteomes" id="UP000671862"/>
    </source>
</evidence>
<proteinExistence type="predicted"/>
<sequence>MHDHEHEHHHEEEHLEAFTLFDEAGNEHHFVLLAELEKETQNYWVCEEIFVENEEIKDFGDLYLFKKATDEEGNVYLDSIEDENEFNEVIKIWEDMTSEEIVEDDSENVDN</sequence>
<dbReference type="Pfam" id="PF06949">
    <property type="entry name" value="DUF1292"/>
    <property type="match status" value="1"/>
</dbReference>
<dbReference type="InterPro" id="IPR009711">
    <property type="entry name" value="UPF0473"/>
</dbReference>
<protein>
    <submittedName>
        <fullName evidence="1">DUF1292 domain-containing protein</fullName>
    </submittedName>
</protein>